<dbReference type="EnsemblPlants" id="Zm00001eb405140_T001">
    <property type="protein sequence ID" value="Zm00001eb405140_P001"/>
    <property type="gene ID" value="Zm00001eb405140"/>
</dbReference>
<reference evidence="4" key="1">
    <citation type="journal article" date="2009" name="Science">
        <title>The B73 maize genome: complexity, diversity, and dynamics.</title>
        <authorList>
            <person name="Schnable P.S."/>
            <person name="Ware D."/>
            <person name="Fulton R.S."/>
            <person name="Stein J.C."/>
            <person name="Wei F."/>
            <person name="Pasternak S."/>
            <person name="Liang C."/>
            <person name="Zhang J."/>
            <person name="Fulton L."/>
            <person name="Graves T.A."/>
            <person name="Minx P."/>
            <person name="Reily A.D."/>
            <person name="Courtney L."/>
            <person name="Kruchowski S.S."/>
            <person name="Tomlinson C."/>
            <person name="Strong C."/>
            <person name="Delehaunty K."/>
            <person name="Fronick C."/>
            <person name="Courtney B."/>
            <person name="Rock S.M."/>
            <person name="Belter E."/>
            <person name="Du F."/>
            <person name="Kim K."/>
            <person name="Abbott R.M."/>
            <person name="Cotton M."/>
            <person name="Levy A."/>
            <person name="Marchetto P."/>
            <person name="Ochoa K."/>
            <person name="Jackson S.M."/>
            <person name="Gillam B."/>
            <person name="Chen W."/>
            <person name="Yan L."/>
            <person name="Higginbotham J."/>
            <person name="Cardenas M."/>
            <person name="Waligorski J."/>
            <person name="Applebaum E."/>
            <person name="Phelps L."/>
            <person name="Falcone J."/>
            <person name="Kanchi K."/>
            <person name="Thane T."/>
            <person name="Scimone A."/>
            <person name="Thane N."/>
            <person name="Henke J."/>
            <person name="Wang T."/>
            <person name="Ruppert J."/>
            <person name="Shah N."/>
            <person name="Rotter K."/>
            <person name="Hodges J."/>
            <person name="Ingenthron E."/>
            <person name="Cordes M."/>
            <person name="Kohlberg S."/>
            <person name="Sgro J."/>
            <person name="Delgado B."/>
            <person name="Mead K."/>
            <person name="Chinwalla A."/>
            <person name="Leonard S."/>
            <person name="Crouse K."/>
            <person name="Collura K."/>
            <person name="Kudrna D."/>
            <person name="Currie J."/>
            <person name="He R."/>
            <person name="Angelova A."/>
            <person name="Rajasekar S."/>
            <person name="Mueller T."/>
            <person name="Lomeli R."/>
            <person name="Scara G."/>
            <person name="Ko A."/>
            <person name="Delaney K."/>
            <person name="Wissotski M."/>
            <person name="Lopez G."/>
            <person name="Campos D."/>
            <person name="Braidotti M."/>
            <person name="Ashley E."/>
            <person name="Golser W."/>
            <person name="Kim H."/>
            <person name="Lee S."/>
            <person name="Lin J."/>
            <person name="Dujmic Z."/>
            <person name="Kim W."/>
            <person name="Talag J."/>
            <person name="Zuccolo A."/>
            <person name="Fan C."/>
            <person name="Sebastian A."/>
            <person name="Kramer M."/>
            <person name="Spiegel L."/>
            <person name="Nascimento L."/>
            <person name="Zutavern T."/>
            <person name="Miller B."/>
            <person name="Ambroise C."/>
            <person name="Muller S."/>
            <person name="Spooner W."/>
            <person name="Narechania A."/>
            <person name="Ren L."/>
            <person name="Wei S."/>
            <person name="Kumari S."/>
            <person name="Faga B."/>
            <person name="Levy M.J."/>
            <person name="McMahan L."/>
            <person name="Van Buren P."/>
            <person name="Vaughn M.W."/>
            <person name="Ying K."/>
            <person name="Yeh C.-T."/>
            <person name="Emrich S.J."/>
            <person name="Jia Y."/>
            <person name="Kalyanaraman A."/>
            <person name="Hsia A.-P."/>
            <person name="Barbazuk W.B."/>
            <person name="Baucom R.S."/>
            <person name="Brutnell T.P."/>
            <person name="Carpita N.C."/>
            <person name="Chaparro C."/>
            <person name="Chia J.-M."/>
            <person name="Deragon J.-M."/>
            <person name="Estill J.C."/>
            <person name="Fu Y."/>
            <person name="Jeddeloh J.A."/>
            <person name="Han Y."/>
            <person name="Lee H."/>
            <person name="Li P."/>
            <person name="Lisch D.R."/>
            <person name="Liu S."/>
            <person name="Liu Z."/>
            <person name="Nagel D.H."/>
            <person name="McCann M.C."/>
            <person name="SanMiguel P."/>
            <person name="Myers A.M."/>
            <person name="Nettleton D."/>
            <person name="Nguyen J."/>
            <person name="Penning B.W."/>
            <person name="Ponnala L."/>
            <person name="Schneider K.L."/>
            <person name="Schwartz D.C."/>
            <person name="Sharma A."/>
            <person name="Soderlund C."/>
            <person name="Springer N.M."/>
            <person name="Sun Q."/>
            <person name="Wang H."/>
            <person name="Waterman M."/>
            <person name="Westerman R."/>
            <person name="Wolfgruber T.K."/>
            <person name="Yang L."/>
            <person name="Yu Y."/>
            <person name="Zhang L."/>
            <person name="Zhou S."/>
            <person name="Zhu Q."/>
            <person name="Bennetzen J.L."/>
            <person name="Dawe R.K."/>
            <person name="Jiang J."/>
            <person name="Jiang N."/>
            <person name="Presting G.G."/>
            <person name="Wessler S.R."/>
            <person name="Aluru S."/>
            <person name="Martienssen R.A."/>
            <person name="Clifton S.W."/>
            <person name="McCombie W.R."/>
            <person name="Wing R.A."/>
            <person name="Wilson R.K."/>
        </authorList>
    </citation>
    <scope>NUCLEOTIDE SEQUENCE [LARGE SCALE GENOMIC DNA]</scope>
    <source>
        <strain evidence="4">cv. B73</strain>
    </source>
</reference>
<feature type="compositionally biased region" description="Basic and acidic residues" evidence="1">
    <location>
        <begin position="191"/>
        <end position="201"/>
    </location>
</feature>
<reference evidence="3" key="3">
    <citation type="submission" date="2021-05" db="UniProtKB">
        <authorList>
            <consortium name="EnsemblPlants"/>
        </authorList>
    </citation>
    <scope>IDENTIFICATION</scope>
    <source>
        <strain evidence="3">cv. B73</strain>
    </source>
</reference>
<organism evidence="3 4">
    <name type="scientific">Zea mays</name>
    <name type="common">Maize</name>
    <dbReference type="NCBI Taxonomy" id="4577"/>
    <lineage>
        <taxon>Eukaryota</taxon>
        <taxon>Viridiplantae</taxon>
        <taxon>Streptophyta</taxon>
        <taxon>Embryophyta</taxon>
        <taxon>Tracheophyta</taxon>
        <taxon>Spermatophyta</taxon>
        <taxon>Magnoliopsida</taxon>
        <taxon>Liliopsida</taxon>
        <taxon>Poales</taxon>
        <taxon>Poaceae</taxon>
        <taxon>PACMAD clade</taxon>
        <taxon>Panicoideae</taxon>
        <taxon>Andropogonodae</taxon>
        <taxon>Andropogoneae</taxon>
        <taxon>Tripsacinae</taxon>
        <taxon>Zea</taxon>
    </lineage>
</organism>
<evidence type="ECO:0000313" key="3">
    <source>
        <dbReference type="EnsemblPlants" id="Zm00001eb405140_P001"/>
    </source>
</evidence>
<proteinExistence type="predicted"/>
<dbReference type="Gramene" id="Zm00001eb405140_T001">
    <property type="protein sequence ID" value="Zm00001eb405140_P001"/>
    <property type="gene ID" value="Zm00001eb405140"/>
</dbReference>
<sequence length="218" mass="24574">MDPAAEPAAWPPWTSLLLRALSRRRTWVALFLAVYAGLLSSSWSLLASVRAWEKDIGRSGGSHLDKMGMHLWSSSLDPAITDEIKMLELPFVMGALIKPLAEKLNEDSSCADFLGKSMLIWLYAAISCLSSSLQPEESTSARYLRLAASGTDLFPTEHNWKNLNRRVRDQWIVMHKDHYCFPSNQRLGLQQRDESGHERVGRHPAVGLQFNEPDSRGR</sequence>
<accession>A0A804RED7</accession>
<dbReference type="AlphaFoldDB" id="A0A804RED7"/>
<evidence type="ECO:0000256" key="1">
    <source>
        <dbReference type="SAM" id="MobiDB-lite"/>
    </source>
</evidence>
<protein>
    <submittedName>
        <fullName evidence="3">Uncharacterized protein</fullName>
    </submittedName>
</protein>
<keyword evidence="2" id="KW-0472">Membrane</keyword>
<reference evidence="3" key="2">
    <citation type="submission" date="2019-07" db="EMBL/GenBank/DDBJ databases">
        <authorList>
            <person name="Seetharam A."/>
            <person name="Woodhouse M."/>
            <person name="Cannon E."/>
        </authorList>
    </citation>
    <scope>NUCLEOTIDE SEQUENCE [LARGE SCALE GENOMIC DNA]</scope>
    <source>
        <strain evidence="3">cv. B73</strain>
    </source>
</reference>
<keyword evidence="4" id="KW-1185">Reference proteome</keyword>
<feature type="region of interest" description="Disordered" evidence="1">
    <location>
        <begin position="191"/>
        <end position="218"/>
    </location>
</feature>
<evidence type="ECO:0000313" key="4">
    <source>
        <dbReference type="Proteomes" id="UP000007305"/>
    </source>
</evidence>
<keyword evidence="2" id="KW-0812">Transmembrane</keyword>
<dbReference type="InParanoid" id="A0A804RED7"/>
<evidence type="ECO:0000256" key="2">
    <source>
        <dbReference type="SAM" id="Phobius"/>
    </source>
</evidence>
<feature type="transmembrane region" description="Helical" evidence="2">
    <location>
        <begin position="27"/>
        <end position="49"/>
    </location>
</feature>
<dbReference type="Proteomes" id="UP000007305">
    <property type="component" value="Chromosome 10"/>
</dbReference>
<name>A0A804RED7_MAIZE</name>
<keyword evidence="2" id="KW-1133">Transmembrane helix</keyword>